<comment type="caution">
    <text evidence="3">Lacks conserved residue(s) required for the propagation of feature annotation.</text>
</comment>
<dbReference type="Pfam" id="PF00754">
    <property type="entry name" value="F5_F8_type_C"/>
    <property type="match status" value="1"/>
</dbReference>
<dbReference type="GO" id="GO:0008270">
    <property type="term" value="F:zinc ion binding"/>
    <property type="evidence" value="ECO:0007669"/>
    <property type="project" value="InterPro"/>
</dbReference>
<dbReference type="FunFam" id="2.60.40.1120:FF:000007">
    <property type="entry name" value="Carboxypeptidase X, M14 family member 2"/>
    <property type="match status" value="1"/>
</dbReference>
<dbReference type="Proteomes" id="UP000245320">
    <property type="component" value="Chromosome 16"/>
</dbReference>
<evidence type="ECO:0000256" key="4">
    <source>
        <dbReference type="SAM" id="MobiDB-lite"/>
    </source>
</evidence>
<dbReference type="RefSeq" id="XP_019795754.1">
    <property type="nucleotide sequence ID" value="XM_019940195.2"/>
</dbReference>
<gene>
    <name evidence="9" type="primary">CPXM2</name>
</gene>
<evidence type="ECO:0000256" key="1">
    <source>
        <dbReference type="ARBA" id="ARBA00005988"/>
    </source>
</evidence>
<dbReference type="FunFam" id="2.60.120.260:FF:000035">
    <property type="entry name" value="probable carboxypeptidase X1 isoform X2"/>
    <property type="match status" value="1"/>
</dbReference>
<dbReference type="PROSITE" id="PS50022">
    <property type="entry name" value="FA58C_3"/>
    <property type="match status" value="1"/>
</dbReference>
<evidence type="ECO:0000256" key="2">
    <source>
        <dbReference type="ARBA" id="ARBA00023180"/>
    </source>
</evidence>
<dbReference type="PANTHER" id="PTHR11532">
    <property type="entry name" value="PROTEASE M14 CARBOXYPEPTIDASE"/>
    <property type="match status" value="1"/>
</dbReference>
<evidence type="ECO:0000313" key="8">
    <source>
        <dbReference type="Proteomes" id="UP000245320"/>
    </source>
</evidence>
<dbReference type="CDD" id="cd00057">
    <property type="entry name" value="FA58C"/>
    <property type="match status" value="1"/>
</dbReference>
<evidence type="ECO:0000259" key="7">
    <source>
        <dbReference type="PROSITE" id="PS52035"/>
    </source>
</evidence>
<feature type="region of interest" description="Disordered" evidence="4">
    <location>
        <begin position="52"/>
        <end position="126"/>
    </location>
</feature>
<dbReference type="Gene3D" id="3.40.630.10">
    <property type="entry name" value="Zn peptidases"/>
    <property type="match status" value="1"/>
</dbReference>
<dbReference type="GO" id="GO:0006508">
    <property type="term" value="P:proteolysis"/>
    <property type="evidence" value="ECO:0007669"/>
    <property type="project" value="InterPro"/>
</dbReference>
<dbReference type="InterPro" id="IPR008979">
    <property type="entry name" value="Galactose-bd-like_sf"/>
</dbReference>
<dbReference type="CTD" id="119587"/>
<organism evidence="8 9">
    <name type="scientific">Tursiops truncatus</name>
    <name type="common">Atlantic bottle-nosed dolphin</name>
    <name type="synonym">Delphinus truncatus</name>
    <dbReference type="NCBI Taxonomy" id="9739"/>
    <lineage>
        <taxon>Eukaryota</taxon>
        <taxon>Metazoa</taxon>
        <taxon>Chordata</taxon>
        <taxon>Craniata</taxon>
        <taxon>Vertebrata</taxon>
        <taxon>Euteleostomi</taxon>
        <taxon>Mammalia</taxon>
        <taxon>Eutheria</taxon>
        <taxon>Laurasiatheria</taxon>
        <taxon>Artiodactyla</taxon>
        <taxon>Whippomorpha</taxon>
        <taxon>Cetacea</taxon>
        <taxon>Odontoceti</taxon>
        <taxon>Delphinidae</taxon>
        <taxon>Tursiops</taxon>
    </lineage>
</organism>
<dbReference type="PANTHER" id="PTHR11532:SF45">
    <property type="entry name" value="INACTIVE CARBOXYPEPTIDASE-LIKE PROTEIN X2"/>
    <property type="match status" value="1"/>
</dbReference>
<evidence type="ECO:0000259" key="6">
    <source>
        <dbReference type="PROSITE" id="PS50022"/>
    </source>
</evidence>
<feature type="chain" id="PRO_5015564134" evidence="5">
    <location>
        <begin position="26"/>
        <end position="648"/>
    </location>
</feature>
<accession>A0A2U4BRM1</accession>
<dbReference type="SMART" id="SM00231">
    <property type="entry name" value="FA58C"/>
    <property type="match status" value="1"/>
</dbReference>
<dbReference type="SUPFAM" id="SSF49464">
    <property type="entry name" value="Carboxypeptidase regulatory domain-like"/>
    <property type="match status" value="1"/>
</dbReference>
<name>A0A2U4BRM1_TURTR</name>
<evidence type="ECO:0000256" key="5">
    <source>
        <dbReference type="SAM" id="SignalP"/>
    </source>
</evidence>
<keyword evidence="2" id="KW-0325">Glycoprotein</keyword>
<dbReference type="Pfam" id="PF00246">
    <property type="entry name" value="Peptidase_M14"/>
    <property type="match status" value="1"/>
</dbReference>
<dbReference type="OrthoDB" id="10249045at2759"/>
<dbReference type="SUPFAM" id="SSF49785">
    <property type="entry name" value="Galactose-binding domain-like"/>
    <property type="match status" value="1"/>
</dbReference>
<sequence length="648" mass="73156">MARRGAAALALALALLAVALAGAAAQGAAVEDPDYYVQEIWSREPYYARLEPEPFSPPLPAGPGEEERKLRASEPRAPKKATKPKKAPKREKLAPETPPPGKKSNRKGVKTKSSEKAAGDDHRVPVAREAVREGCPPLGLETLKITDFQLHASTSKRYGLGAHRGRLNIQAGINENDFYDGAWCAGRNDLHQWIEVDARRLTKFTGVITQGRNSLWLSDWVTSYKVMVSNDSHTWVTVKNGSGDMIFEGNSEKEIPVLNELPVPMVARYIRINPRSWFDNGSICMRMEILGCPLPDPNNYYHRRNEMTTTDDLDFKHHSYKEMRQGSELGGWSLGRWTHDGIDINNNFPDLNTLLWGAEDRQNIPRKVPNHYIAIPEWFLSENATVAVETRAVIAWMEKIPFVLGGNLQGGELVVAYPYDMARSTWQMQEHTPTPDDHVFRWLAYAYASTHRLMTDARRRVCHTEDFQKEDGTVNGASWHTVAGSLNDFSYLHTNCFELSIYVGCDKYPHESELPEEWENNRESLIVFMEQVHRGIKGLVRDLHGKGIPNAVISVEGVNHDIRTASDGDYWRLLNPGEYMVTAKAEGFTSSTKNCIVGYDMGATQCDFTLSKTNLARIREIMEKFGKQPVSLPARRLKLRGRKRRQRG</sequence>
<dbReference type="PROSITE" id="PS01285">
    <property type="entry name" value="FA58C_1"/>
    <property type="match status" value="1"/>
</dbReference>
<dbReference type="GeneID" id="101335763"/>
<dbReference type="InterPro" id="IPR050753">
    <property type="entry name" value="Peptidase_M14_domain"/>
</dbReference>
<feature type="compositionally biased region" description="Basic and acidic residues" evidence="4">
    <location>
        <begin position="112"/>
        <end position="126"/>
    </location>
</feature>
<feature type="domain" description="F5/8 type C" evidence="6">
    <location>
        <begin position="133"/>
        <end position="292"/>
    </location>
</feature>
<dbReference type="InterPro" id="IPR008969">
    <property type="entry name" value="CarboxyPept-like_regulatory"/>
</dbReference>
<feature type="compositionally biased region" description="Basic and acidic residues" evidence="4">
    <location>
        <begin position="65"/>
        <end position="77"/>
    </location>
</feature>
<dbReference type="PROSITE" id="PS01286">
    <property type="entry name" value="FA58C_2"/>
    <property type="match status" value="1"/>
</dbReference>
<dbReference type="InterPro" id="IPR000421">
    <property type="entry name" value="FA58C"/>
</dbReference>
<feature type="signal peptide" evidence="5">
    <location>
        <begin position="1"/>
        <end position="25"/>
    </location>
</feature>
<dbReference type="PROSITE" id="PS52035">
    <property type="entry name" value="PEPTIDASE_M14"/>
    <property type="match status" value="1"/>
</dbReference>
<dbReference type="Gene3D" id="2.60.120.260">
    <property type="entry name" value="Galactose-binding domain-like"/>
    <property type="match status" value="1"/>
</dbReference>
<feature type="domain" description="Peptidase M14" evidence="7">
    <location>
        <begin position="331"/>
        <end position="532"/>
    </location>
</feature>
<dbReference type="GO" id="GO:0004181">
    <property type="term" value="F:metallocarboxypeptidase activity"/>
    <property type="evidence" value="ECO:0007669"/>
    <property type="project" value="InterPro"/>
</dbReference>
<dbReference type="Pfam" id="PF13620">
    <property type="entry name" value="CarboxypepD_reg"/>
    <property type="match status" value="1"/>
</dbReference>
<reference evidence="9" key="1">
    <citation type="submission" date="2025-08" db="UniProtKB">
        <authorList>
            <consortium name="RefSeq"/>
        </authorList>
    </citation>
    <scope>IDENTIFICATION</scope>
    <source>
        <tissue evidence="9">Spleen</tissue>
    </source>
</reference>
<dbReference type="SMART" id="SM00631">
    <property type="entry name" value="Zn_pept"/>
    <property type="match status" value="1"/>
</dbReference>
<comment type="similarity">
    <text evidence="1 3">Belongs to the peptidase M14 family.</text>
</comment>
<dbReference type="AlphaFoldDB" id="A0A2U4BRM1"/>
<evidence type="ECO:0000313" key="9">
    <source>
        <dbReference type="RefSeq" id="XP_019795754.1"/>
    </source>
</evidence>
<dbReference type="SUPFAM" id="SSF53187">
    <property type="entry name" value="Zn-dependent exopeptidases"/>
    <property type="match status" value="1"/>
</dbReference>
<keyword evidence="5" id="KW-0732">Signal</keyword>
<dbReference type="InterPro" id="IPR000834">
    <property type="entry name" value="Peptidase_M14"/>
</dbReference>
<dbReference type="Gene3D" id="2.60.40.1120">
    <property type="entry name" value="Carboxypeptidase-like, regulatory domain"/>
    <property type="match status" value="1"/>
</dbReference>
<protein>
    <submittedName>
        <fullName evidence="9">Inactive carboxypeptidase-like protein X2 isoform X4</fullName>
    </submittedName>
</protein>
<proteinExistence type="inferred from homology"/>
<dbReference type="CDD" id="cd11308">
    <property type="entry name" value="Peptidase_M14NE-CP-C_like"/>
    <property type="match status" value="1"/>
</dbReference>
<keyword evidence="8" id="KW-1185">Reference proteome</keyword>
<feature type="compositionally biased region" description="Basic residues" evidence="4">
    <location>
        <begin position="78"/>
        <end position="89"/>
    </location>
</feature>
<evidence type="ECO:0000256" key="3">
    <source>
        <dbReference type="PROSITE-ProRule" id="PRU01379"/>
    </source>
</evidence>